<dbReference type="GeneID" id="70181955"/>
<comment type="caution">
    <text evidence="2">The sequence shown here is derived from an EMBL/GenBank/DDBJ whole genome shotgun (WGS) entry which is preliminary data.</text>
</comment>
<gene>
    <name evidence="2" type="ORF">B0I36DRAFT_311755</name>
</gene>
<keyword evidence="1" id="KW-1133">Transmembrane helix</keyword>
<accession>A0A9P9BWL6</accession>
<dbReference type="RefSeq" id="XP_046018972.1">
    <property type="nucleotide sequence ID" value="XM_046152409.1"/>
</dbReference>
<organism evidence="2 3">
    <name type="scientific">Microdochium trichocladiopsis</name>
    <dbReference type="NCBI Taxonomy" id="1682393"/>
    <lineage>
        <taxon>Eukaryota</taxon>
        <taxon>Fungi</taxon>
        <taxon>Dikarya</taxon>
        <taxon>Ascomycota</taxon>
        <taxon>Pezizomycotina</taxon>
        <taxon>Sordariomycetes</taxon>
        <taxon>Xylariomycetidae</taxon>
        <taxon>Xylariales</taxon>
        <taxon>Microdochiaceae</taxon>
        <taxon>Microdochium</taxon>
    </lineage>
</organism>
<sequence>MQQCWVMSKAKSAWIGSRFFTQHSSPVAGWPLRGAASGTRKCRLVHSGVASCFMLFTAIFLAVSSESALMNLPREEQHLCQEPAPDVFSSGNIGENRFRLWMSTGTPGLSCKYLHLTQFIVPSQMNSARRRHQRASFAVPKVRVSVPEQEQIIRS</sequence>
<protein>
    <submittedName>
        <fullName evidence="2">Uncharacterized protein</fullName>
    </submittedName>
</protein>
<dbReference type="EMBL" id="JAGTJQ010000001">
    <property type="protein sequence ID" value="KAH7040917.1"/>
    <property type="molecule type" value="Genomic_DNA"/>
</dbReference>
<evidence type="ECO:0000313" key="3">
    <source>
        <dbReference type="Proteomes" id="UP000756346"/>
    </source>
</evidence>
<dbReference type="Proteomes" id="UP000756346">
    <property type="component" value="Unassembled WGS sequence"/>
</dbReference>
<keyword evidence="1" id="KW-0812">Transmembrane</keyword>
<keyword evidence="1" id="KW-0472">Membrane</keyword>
<evidence type="ECO:0000313" key="2">
    <source>
        <dbReference type="EMBL" id="KAH7040917.1"/>
    </source>
</evidence>
<evidence type="ECO:0000256" key="1">
    <source>
        <dbReference type="SAM" id="Phobius"/>
    </source>
</evidence>
<feature type="transmembrane region" description="Helical" evidence="1">
    <location>
        <begin position="44"/>
        <end position="63"/>
    </location>
</feature>
<proteinExistence type="predicted"/>
<name>A0A9P9BWL6_9PEZI</name>
<dbReference type="AlphaFoldDB" id="A0A9P9BWL6"/>
<keyword evidence="3" id="KW-1185">Reference proteome</keyword>
<reference evidence="2" key="1">
    <citation type="journal article" date="2021" name="Nat. Commun.">
        <title>Genetic determinants of endophytism in the Arabidopsis root mycobiome.</title>
        <authorList>
            <person name="Mesny F."/>
            <person name="Miyauchi S."/>
            <person name="Thiergart T."/>
            <person name="Pickel B."/>
            <person name="Atanasova L."/>
            <person name="Karlsson M."/>
            <person name="Huettel B."/>
            <person name="Barry K.W."/>
            <person name="Haridas S."/>
            <person name="Chen C."/>
            <person name="Bauer D."/>
            <person name="Andreopoulos W."/>
            <person name="Pangilinan J."/>
            <person name="LaButti K."/>
            <person name="Riley R."/>
            <person name="Lipzen A."/>
            <person name="Clum A."/>
            <person name="Drula E."/>
            <person name="Henrissat B."/>
            <person name="Kohler A."/>
            <person name="Grigoriev I.V."/>
            <person name="Martin F.M."/>
            <person name="Hacquard S."/>
        </authorList>
    </citation>
    <scope>NUCLEOTIDE SEQUENCE</scope>
    <source>
        <strain evidence="2">MPI-CAGE-CH-0230</strain>
    </source>
</reference>